<dbReference type="Gene3D" id="2.40.10.500">
    <property type="match status" value="1"/>
</dbReference>
<reference evidence="4" key="1">
    <citation type="journal article" date="2019" name="Int. J. Syst. Evol. Microbiol.">
        <title>The Global Catalogue of Microorganisms (GCM) 10K type strain sequencing project: providing services to taxonomists for standard genome sequencing and annotation.</title>
        <authorList>
            <consortium name="The Broad Institute Genomics Platform"/>
            <consortium name="The Broad Institute Genome Sequencing Center for Infectious Disease"/>
            <person name="Wu L."/>
            <person name="Ma J."/>
        </authorList>
    </citation>
    <scope>NUCLEOTIDE SEQUENCE [LARGE SCALE GENOMIC DNA]</scope>
    <source>
        <strain evidence="4">CCUG 63369</strain>
    </source>
</reference>
<name>A0ABW3BDV8_9ACTN</name>
<comment type="caution">
    <text evidence="3">The sequence shown here is derived from an EMBL/GenBank/DDBJ whole genome shotgun (WGS) entry which is preliminary data.</text>
</comment>
<proteinExistence type="predicted"/>
<organism evidence="3 4">
    <name type="scientific">Streptomonospora algeriensis</name>
    <dbReference type="NCBI Taxonomy" id="995084"/>
    <lineage>
        <taxon>Bacteria</taxon>
        <taxon>Bacillati</taxon>
        <taxon>Actinomycetota</taxon>
        <taxon>Actinomycetes</taxon>
        <taxon>Streptosporangiales</taxon>
        <taxon>Nocardiopsidaceae</taxon>
        <taxon>Streptomonospora</taxon>
    </lineage>
</organism>
<keyword evidence="4" id="KW-1185">Reference proteome</keyword>
<feature type="domain" description="Teneurin NHL" evidence="2">
    <location>
        <begin position="70"/>
        <end position="109"/>
    </location>
</feature>
<dbReference type="InterPro" id="IPR001258">
    <property type="entry name" value="NHL_repeat"/>
</dbReference>
<evidence type="ECO:0000259" key="2">
    <source>
        <dbReference type="Pfam" id="PF25021"/>
    </source>
</evidence>
<protein>
    <recommendedName>
        <fullName evidence="2">Teneurin NHL domain-containing protein</fullName>
    </recommendedName>
</protein>
<dbReference type="EMBL" id="JBHTHR010000122">
    <property type="protein sequence ID" value="MFD0800938.1"/>
    <property type="molecule type" value="Genomic_DNA"/>
</dbReference>
<dbReference type="PANTHER" id="PTHR46388">
    <property type="entry name" value="NHL REPEAT-CONTAINING PROTEIN 2"/>
    <property type="match status" value="1"/>
</dbReference>
<keyword evidence="1" id="KW-0677">Repeat</keyword>
<evidence type="ECO:0000313" key="3">
    <source>
        <dbReference type="EMBL" id="MFD0800938.1"/>
    </source>
</evidence>
<dbReference type="Pfam" id="PF25021">
    <property type="entry name" value="TEN_NHL"/>
    <property type="match status" value="1"/>
</dbReference>
<accession>A0ABW3BDV8</accession>
<evidence type="ECO:0000256" key="1">
    <source>
        <dbReference type="ARBA" id="ARBA00022737"/>
    </source>
</evidence>
<dbReference type="InterPro" id="IPR011042">
    <property type="entry name" value="6-blade_b-propeller_TolB-like"/>
</dbReference>
<evidence type="ECO:0000313" key="4">
    <source>
        <dbReference type="Proteomes" id="UP001596956"/>
    </source>
</evidence>
<dbReference type="InterPro" id="IPR056822">
    <property type="entry name" value="TEN_NHL"/>
</dbReference>
<dbReference type="SUPFAM" id="SSF101898">
    <property type="entry name" value="NHL repeat"/>
    <property type="match status" value="1"/>
</dbReference>
<gene>
    <name evidence="3" type="ORF">ACFQZU_06350</name>
</gene>
<sequence length="402" mass="40922">MPLGPSVARFGSGTGVVSARPLRVRALVLALLAPLALAPTGCGAPAQADKPGTIETAVGTGEPGWLEGGYAGDAGDAAEARLNAPGALAFSADGTLYIADTDNNRIRSVNPASGTINTVAGGGDQDWALAESATAAALPEVTDLAVSSYGGTLYAASTLRNQVAAIDPKQGTIEILAGREDGSAAQLPPRRIQRLDGLWWPSGVDVSPDGTLHIADSGNGRIVAVDPHDARDTGRPEPEHVRVVAGSGIPGPAGTEGSTDEEFGELGRLAVDGDGSVLLVDGAAGLRRLNSYERTFSIAWNPRVPQHPQAIAVDRRKGTLFAADAAGNRVLAFTPGQRRPTVVAGTGPHGFTGDGGPANQAALDSPGGLAISPSGDLYIADTHNHRVRAVHDIAEVLDDRAG</sequence>
<dbReference type="Proteomes" id="UP001596956">
    <property type="component" value="Unassembled WGS sequence"/>
</dbReference>
<dbReference type="Gene3D" id="2.120.10.30">
    <property type="entry name" value="TolB, C-terminal domain"/>
    <property type="match status" value="2"/>
</dbReference>
<dbReference type="PANTHER" id="PTHR46388:SF2">
    <property type="entry name" value="NHL REPEAT-CONTAINING PROTEIN 2"/>
    <property type="match status" value="1"/>
</dbReference>
<dbReference type="Pfam" id="PF01436">
    <property type="entry name" value="NHL"/>
    <property type="match status" value="2"/>
</dbReference>